<dbReference type="Gene3D" id="2.40.50.100">
    <property type="match status" value="1"/>
</dbReference>
<dbReference type="EMBL" id="CP119078">
    <property type="protein sequence ID" value="WED41829.1"/>
    <property type="molecule type" value="Genomic_DNA"/>
</dbReference>
<dbReference type="InterPro" id="IPR013611">
    <property type="entry name" value="Transp-assoc_OB_typ2"/>
</dbReference>
<keyword evidence="2 7" id="KW-1003">Cell membrane</keyword>
<comment type="function">
    <text evidence="7">Part of the ABC transporter complex PotABCD involved in spermidine/putrescine import. Responsible for energy coupling to the transport system.</text>
</comment>
<evidence type="ECO:0000256" key="2">
    <source>
        <dbReference type="ARBA" id="ARBA00022475"/>
    </source>
</evidence>
<gene>
    <name evidence="7 9" type="primary">potA</name>
    <name evidence="9" type="ORF">PXX05_07745</name>
</gene>
<dbReference type="PANTHER" id="PTHR42781:SF4">
    <property type="entry name" value="SPERMIDINE_PUTRESCINE IMPORT ATP-BINDING PROTEIN POTA"/>
    <property type="match status" value="1"/>
</dbReference>
<reference evidence="9 10" key="1">
    <citation type="submission" date="2023-02" db="EMBL/GenBank/DDBJ databases">
        <title>Genome Sequence of L. cardiaca H63T.</title>
        <authorList>
            <person name="Lopez A.E."/>
            <person name="Cianciotto N.P."/>
        </authorList>
    </citation>
    <scope>NUCLEOTIDE SEQUENCE [LARGE SCALE GENOMIC DNA]</scope>
    <source>
        <strain evidence="9 10">H63</strain>
    </source>
</reference>
<organism evidence="9 10">
    <name type="scientific">Legionella cardiaca</name>
    <dbReference type="NCBI Taxonomy" id="1071983"/>
    <lineage>
        <taxon>Bacteria</taxon>
        <taxon>Pseudomonadati</taxon>
        <taxon>Pseudomonadota</taxon>
        <taxon>Gammaproteobacteria</taxon>
        <taxon>Legionellales</taxon>
        <taxon>Legionellaceae</taxon>
        <taxon>Legionella</taxon>
    </lineage>
</organism>
<proteinExistence type="inferred from homology"/>
<dbReference type="InterPro" id="IPR003439">
    <property type="entry name" value="ABC_transporter-like_ATP-bd"/>
</dbReference>
<name>A0ABY8APW2_9GAMM</name>
<dbReference type="Proteomes" id="UP001222087">
    <property type="component" value="Chromosome"/>
</dbReference>
<dbReference type="Pfam" id="PF00005">
    <property type="entry name" value="ABC_tran"/>
    <property type="match status" value="1"/>
</dbReference>
<dbReference type="RefSeq" id="WP_275087655.1">
    <property type="nucleotide sequence ID" value="NZ_CP119078.1"/>
</dbReference>
<dbReference type="PROSITE" id="PS50893">
    <property type="entry name" value="ABC_TRANSPORTER_2"/>
    <property type="match status" value="1"/>
</dbReference>
<keyword evidence="6 7" id="KW-0472">Membrane</keyword>
<evidence type="ECO:0000256" key="3">
    <source>
        <dbReference type="ARBA" id="ARBA00022741"/>
    </source>
</evidence>
<dbReference type="SUPFAM" id="SSF50331">
    <property type="entry name" value="MOP-like"/>
    <property type="match status" value="1"/>
</dbReference>
<dbReference type="InterPro" id="IPR008995">
    <property type="entry name" value="Mo/tungstate-bd_C_term_dom"/>
</dbReference>
<sequence length="371" mass="42304">MNNPMMPLIEIKHLYKSYGSATILDNVSLSVYNGEFLTLLGPSGCGKTTLLRMISGFEQPSAGNIYINDQCVNSLPPQKRDVHTVFQSYALFPHLSVYENVAFALRCKGVNEKEINERVQETLRLVQLEAFATRNIKQLSGGQQQRVAIARAIINRPQVLLLDEPLSSLDYRLRKAMQSELKQLQKKLNMTFIFVTHDQEEALSMSDRIVIFNHGHIEQIGTPREVYETPNNLYVAKFIGEANIFDIEVTEVSEQTLVTEIESIPLHCKNTNNYKIGDKLHLMIRPEDIRVWSLSEVDDAKDMIPGKIIDIIYKGSTVDLKVELASGKIINASEFFDEDDDKLEYSQNETVWVHWLTGWEVLLPHEANNHQ</sequence>
<comment type="subunit">
    <text evidence="7">The complex is composed of two ATP-binding proteins (PotA), two transmembrane proteins (PotB and PotC) and a solute-binding protein (PotD).</text>
</comment>
<evidence type="ECO:0000313" key="9">
    <source>
        <dbReference type="EMBL" id="WED41829.1"/>
    </source>
</evidence>
<comment type="similarity">
    <text evidence="7">Belongs to the ABC transporter superfamily. Spermidine/putrescine importer (TC 3.A.1.11.1) family.</text>
</comment>
<evidence type="ECO:0000256" key="6">
    <source>
        <dbReference type="ARBA" id="ARBA00023136"/>
    </source>
</evidence>
<accession>A0ABY8APW2</accession>
<keyword evidence="1 7" id="KW-0813">Transport</keyword>
<evidence type="ECO:0000313" key="10">
    <source>
        <dbReference type="Proteomes" id="UP001222087"/>
    </source>
</evidence>
<dbReference type="InterPro" id="IPR017871">
    <property type="entry name" value="ABC_transporter-like_CS"/>
</dbReference>
<dbReference type="NCBIfam" id="NF006987">
    <property type="entry name" value="PRK09452.1"/>
    <property type="match status" value="1"/>
</dbReference>
<dbReference type="InterPro" id="IPR003593">
    <property type="entry name" value="AAA+_ATPase"/>
</dbReference>
<dbReference type="SUPFAM" id="SSF52540">
    <property type="entry name" value="P-loop containing nucleoside triphosphate hydrolases"/>
    <property type="match status" value="1"/>
</dbReference>
<keyword evidence="10" id="KW-1185">Reference proteome</keyword>
<dbReference type="PROSITE" id="PS00211">
    <property type="entry name" value="ABC_TRANSPORTER_1"/>
    <property type="match status" value="1"/>
</dbReference>
<dbReference type="InterPro" id="IPR050093">
    <property type="entry name" value="ABC_SmlMolc_Importer"/>
</dbReference>
<evidence type="ECO:0000256" key="7">
    <source>
        <dbReference type="RuleBase" id="RU364083"/>
    </source>
</evidence>
<evidence type="ECO:0000256" key="1">
    <source>
        <dbReference type="ARBA" id="ARBA00022448"/>
    </source>
</evidence>
<evidence type="ECO:0000256" key="5">
    <source>
        <dbReference type="ARBA" id="ARBA00022967"/>
    </source>
</evidence>
<evidence type="ECO:0000259" key="8">
    <source>
        <dbReference type="PROSITE" id="PS50893"/>
    </source>
</evidence>
<keyword evidence="3 7" id="KW-0547">Nucleotide-binding</keyword>
<keyword evidence="4 7" id="KW-0067">ATP-binding</keyword>
<dbReference type="InterPro" id="IPR027417">
    <property type="entry name" value="P-loop_NTPase"/>
</dbReference>
<keyword evidence="5 7" id="KW-1278">Translocase</keyword>
<dbReference type="Pfam" id="PF08402">
    <property type="entry name" value="TOBE_2"/>
    <property type="match status" value="1"/>
</dbReference>
<dbReference type="EC" id="7.6.2.11" evidence="7"/>
<evidence type="ECO:0000256" key="4">
    <source>
        <dbReference type="ARBA" id="ARBA00022840"/>
    </source>
</evidence>
<dbReference type="NCBIfam" id="TIGR01187">
    <property type="entry name" value="potA"/>
    <property type="match status" value="1"/>
</dbReference>
<protein>
    <recommendedName>
        <fullName evidence="7">Spermidine/putrescine import ATP-binding protein PotA</fullName>
        <ecNumber evidence="7">7.6.2.11</ecNumber>
    </recommendedName>
</protein>
<dbReference type="CDD" id="cd03300">
    <property type="entry name" value="ABC_PotA_N"/>
    <property type="match status" value="1"/>
</dbReference>
<comment type="catalytic activity">
    <reaction evidence="7">
        <text>ATP + H2O + polyamine-[polyamine-binding protein]Side 1 = ADP + phosphate + polyamineSide 2 + [polyamine-binding protein]Side 1.</text>
        <dbReference type="EC" id="7.6.2.11"/>
    </reaction>
</comment>
<feature type="domain" description="ABC transporter" evidence="8">
    <location>
        <begin position="9"/>
        <end position="239"/>
    </location>
</feature>
<dbReference type="InterPro" id="IPR017879">
    <property type="entry name" value="PotA_ATP-bd"/>
</dbReference>
<dbReference type="InterPro" id="IPR005893">
    <property type="entry name" value="PotA-like"/>
</dbReference>
<dbReference type="PANTHER" id="PTHR42781">
    <property type="entry name" value="SPERMIDINE/PUTRESCINE IMPORT ATP-BINDING PROTEIN POTA"/>
    <property type="match status" value="1"/>
</dbReference>
<dbReference type="SMART" id="SM00382">
    <property type="entry name" value="AAA"/>
    <property type="match status" value="1"/>
</dbReference>
<dbReference type="Gene3D" id="3.40.50.300">
    <property type="entry name" value="P-loop containing nucleotide triphosphate hydrolases"/>
    <property type="match status" value="1"/>
</dbReference>
<dbReference type="GO" id="GO:0005524">
    <property type="term" value="F:ATP binding"/>
    <property type="evidence" value="ECO:0007669"/>
    <property type="project" value="UniProtKB-KW"/>
</dbReference>